<keyword evidence="1" id="KW-0406">Ion transport</keyword>
<sequence length="706" mass="81656">MRNADGDRLAAGTSVNHPSPAQEGEEGGESAGRPTFANLVKTTIMMRNWLISADDRPDNNNSDLNTTLVFQPQTQPQTDSNNVNRAANSDALRRPGVVTENETEAQTEVRPNRRKRLKDAGKTKLRKLWTLTVSPTSNFYYFWEGVVTAGCLYNLFIMVLYVFDDFELYQVEWSMGNYFFDVCFVVDIFVRSRKTYLSEGSEVRDIKALMMHYVGTIEFALDILCLLPCELISLVIAFQSSFLRLNRLLKSHTIWEFSERAQFRTNYPHGMRILMLIVTCYILFHINASVYFTLSRMKNMTSSDRAEWIFTYTKNANPMLPTCRTLSPIQDDSDCNWDETGIEIENRGRHIPELVTYWSNRSITIQCSNFLRQYSLSIYWSALTLTTCGQQPYPNAWEQNALEIVDTVIGLIVFAVIVGSVGNIVSTMNIVRSKYQEMMDGLKFYMLYRNVDPRIQRRVVSCIEYDYNVRVKQDEKEIFHTLPPRLQGEMAVQLHMEALKRVELLNELEAGLLYELVLRLHQQMLVPGDYLCRKGEPAKEMYINKQGLLQRESDSGVYTNLKEGSVIGELSILKIERDGMLAKRRHTVRSVGYTEVYILKREDVTEVLQDYPVVREQLHDKAHNIMLMSDDYDSTCNVGMWSKSLEEKLGYLEDTLDILDHDVSILFNDYLESSVALKQSTTMLEETYKKHYQEIKRDYALRSQDQ</sequence>
<dbReference type="SUPFAM" id="SSF81324">
    <property type="entry name" value="Voltage-gated potassium channels"/>
    <property type="match status" value="1"/>
</dbReference>
<comment type="caution">
    <text evidence="5">The sequence shown here is derived from an EMBL/GenBank/DDBJ whole genome shotgun (WGS) entry which is preliminary data.</text>
</comment>
<dbReference type="GO" id="GO:0005223">
    <property type="term" value="F:intracellularly cGMP-activated cation channel activity"/>
    <property type="evidence" value="ECO:0007669"/>
    <property type="project" value="TreeGrafter"/>
</dbReference>
<keyword evidence="3" id="KW-1133">Transmembrane helix</keyword>
<keyword evidence="6" id="KW-1185">Reference proteome</keyword>
<feature type="compositionally biased region" description="Polar residues" evidence="2">
    <location>
        <begin position="71"/>
        <end position="87"/>
    </location>
</feature>
<dbReference type="GO" id="GO:0005222">
    <property type="term" value="F:intracellularly cAMP-activated cation channel activity"/>
    <property type="evidence" value="ECO:0007669"/>
    <property type="project" value="TreeGrafter"/>
</dbReference>
<name>A0AA39LIL2_9BILA</name>
<reference evidence="5" key="1">
    <citation type="submission" date="2023-06" db="EMBL/GenBank/DDBJ databases">
        <title>Genomic analysis of the entomopathogenic nematode Steinernema hermaphroditum.</title>
        <authorList>
            <person name="Schwarz E.M."/>
            <person name="Heppert J.K."/>
            <person name="Baniya A."/>
            <person name="Schwartz H.T."/>
            <person name="Tan C.-H."/>
            <person name="Antoshechkin I."/>
            <person name="Sternberg P.W."/>
            <person name="Goodrich-Blair H."/>
            <person name="Dillman A.R."/>
        </authorList>
    </citation>
    <scope>NUCLEOTIDE SEQUENCE</scope>
    <source>
        <strain evidence="5">PS9179</strain>
        <tissue evidence="5">Whole animal</tissue>
    </source>
</reference>
<feature type="transmembrane region" description="Helical" evidence="3">
    <location>
        <begin position="404"/>
        <end position="425"/>
    </location>
</feature>
<dbReference type="PANTHER" id="PTHR45638">
    <property type="entry name" value="CYCLIC NUCLEOTIDE-GATED CATION CHANNEL SUBUNIT A"/>
    <property type="match status" value="1"/>
</dbReference>
<evidence type="ECO:0000256" key="1">
    <source>
        <dbReference type="ARBA" id="ARBA00023286"/>
    </source>
</evidence>
<dbReference type="Gene3D" id="2.60.120.10">
    <property type="entry name" value="Jelly Rolls"/>
    <property type="match status" value="1"/>
</dbReference>
<gene>
    <name evidence="5" type="ORF">QR680_002610</name>
</gene>
<evidence type="ECO:0000313" key="5">
    <source>
        <dbReference type="EMBL" id="KAK0398480.1"/>
    </source>
</evidence>
<dbReference type="PROSITE" id="PS50042">
    <property type="entry name" value="CNMP_BINDING_3"/>
    <property type="match status" value="1"/>
</dbReference>
<organism evidence="5 6">
    <name type="scientific">Steinernema hermaphroditum</name>
    <dbReference type="NCBI Taxonomy" id="289476"/>
    <lineage>
        <taxon>Eukaryota</taxon>
        <taxon>Metazoa</taxon>
        <taxon>Ecdysozoa</taxon>
        <taxon>Nematoda</taxon>
        <taxon>Chromadorea</taxon>
        <taxon>Rhabditida</taxon>
        <taxon>Tylenchina</taxon>
        <taxon>Panagrolaimomorpha</taxon>
        <taxon>Strongyloidoidea</taxon>
        <taxon>Steinernematidae</taxon>
        <taxon>Steinernema</taxon>
    </lineage>
</organism>
<evidence type="ECO:0000256" key="2">
    <source>
        <dbReference type="SAM" id="MobiDB-lite"/>
    </source>
</evidence>
<feature type="transmembrane region" description="Helical" evidence="3">
    <location>
        <begin position="273"/>
        <end position="294"/>
    </location>
</feature>
<keyword evidence="3" id="KW-0812">Transmembrane</keyword>
<keyword evidence="1" id="KW-0407">Ion channel</keyword>
<evidence type="ECO:0000256" key="3">
    <source>
        <dbReference type="SAM" id="Phobius"/>
    </source>
</evidence>
<feature type="transmembrane region" description="Helical" evidence="3">
    <location>
        <begin position="213"/>
        <end position="238"/>
    </location>
</feature>
<evidence type="ECO:0000313" key="6">
    <source>
        <dbReference type="Proteomes" id="UP001175271"/>
    </source>
</evidence>
<evidence type="ECO:0000259" key="4">
    <source>
        <dbReference type="PROSITE" id="PS50042"/>
    </source>
</evidence>
<dbReference type="InterPro" id="IPR000595">
    <property type="entry name" value="cNMP-bd_dom"/>
</dbReference>
<dbReference type="SMART" id="SM00100">
    <property type="entry name" value="cNMP"/>
    <property type="match status" value="1"/>
</dbReference>
<dbReference type="Pfam" id="PF00027">
    <property type="entry name" value="cNMP_binding"/>
    <property type="match status" value="1"/>
</dbReference>
<dbReference type="Gene3D" id="1.10.287.70">
    <property type="match status" value="1"/>
</dbReference>
<dbReference type="EMBL" id="JAUCMV010000005">
    <property type="protein sequence ID" value="KAK0398480.1"/>
    <property type="molecule type" value="Genomic_DNA"/>
</dbReference>
<proteinExistence type="predicted"/>
<dbReference type="GO" id="GO:0030553">
    <property type="term" value="F:cGMP binding"/>
    <property type="evidence" value="ECO:0007669"/>
    <property type="project" value="TreeGrafter"/>
</dbReference>
<keyword evidence="1" id="KW-1071">Ligand-gated ion channel</keyword>
<keyword evidence="1" id="KW-0813">Transport</keyword>
<dbReference type="PANTHER" id="PTHR45638:SF11">
    <property type="entry name" value="CYCLIC NUCLEOTIDE-GATED CATION CHANNEL SUBUNIT A"/>
    <property type="match status" value="1"/>
</dbReference>
<dbReference type="CDD" id="cd00038">
    <property type="entry name" value="CAP_ED"/>
    <property type="match status" value="1"/>
</dbReference>
<dbReference type="InterPro" id="IPR050866">
    <property type="entry name" value="CNG_cation_channel"/>
</dbReference>
<dbReference type="InterPro" id="IPR014710">
    <property type="entry name" value="RmlC-like_jellyroll"/>
</dbReference>
<dbReference type="AlphaFoldDB" id="A0AA39LIL2"/>
<dbReference type="Gene3D" id="1.10.287.630">
    <property type="entry name" value="Helix hairpin bin"/>
    <property type="match status" value="1"/>
</dbReference>
<dbReference type="Proteomes" id="UP001175271">
    <property type="component" value="Unassembled WGS sequence"/>
</dbReference>
<keyword evidence="3" id="KW-0472">Membrane</keyword>
<protein>
    <recommendedName>
        <fullName evidence="4">Cyclic nucleotide-binding domain-containing protein</fullName>
    </recommendedName>
</protein>
<dbReference type="GO" id="GO:0017071">
    <property type="term" value="C:intracellular cyclic nucleotide activated cation channel complex"/>
    <property type="evidence" value="ECO:0007669"/>
    <property type="project" value="TreeGrafter"/>
</dbReference>
<dbReference type="InterPro" id="IPR018490">
    <property type="entry name" value="cNMP-bd_dom_sf"/>
</dbReference>
<feature type="region of interest" description="Disordered" evidence="2">
    <location>
        <begin position="71"/>
        <end position="115"/>
    </location>
</feature>
<dbReference type="SUPFAM" id="SSF51206">
    <property type="entry name" value="cAMP-binding domain-like"/>
    <property type="match status" value="1"/>
</dbReference>
<dbReference type="GO" id="GO:0005886">
    <property type="term" value="C:plasma membrane"/>
    <property type="evidence" value="ECO:0007669"/>
    <property type="project" value="TreeGrafter"/>
</dbReference>
<feature type="transmembrane region" description="Helical" evidence="3">
    <location>
        <begin position="141"/>
        <end position="163"/>
    </location>
</feature>
<feature type="domain" description="Cyclic nucleotide-binding" evidence="4">
    <location>
        <begin position="504"/>
        <end position="621"/>
    </location>
</feature>
<dbReference type="GO" id="GO:0044877">
    <property type="term" value="F:protein-containing complex binding"/>
    <property type="evidence" value="ECO:0007669"/>
    <property type="project" value="TreeGrafter"/>
</dbReference>
<accession>A0AA39LIL2</accession>
<feature type="region of interest" description="Disordered" evidence="2">
    <location>
        <begin position="1"/>
        <end position="34"/>
    </location>
</feature>
<feature type="transmembrane region" description="Helical" evidence="3">
    <location>
        <begin position="175"/>
        <end position="192"/>
    </location>
</feature>